<sequence>MERLIQADGQPCYGLFPHSPALINYRDFDFRSPMGRRLGALAKWRRFHQFQYFGLMGEQLIGGCALAHLSLVSIAFVYLYHPPSGRLLERRFKAPLGLGSRFSQAPDDGVCTFRRGRNHLRLENRADEGLRRVRVELDDGLVLDASFREAADEAGEGEAARPFQPLCICTPVASTGWTFARKVAGVRCHGEVSGPLGRFDLATLDTFAHHDWSAGFMRPETCWRWACLSGWVDGRRVGLNLACGVNETSFTENCFWLDGELIKVDSVAFRFDRDDPLQPWTITSFDGQVELTFQGVGLHRERLDLLIMASHFRQVFGRFHGTLRPRGRPSVSIDGLWGFVEDHYAKW</sequence>
<dbReference type="InterPro" id="IPR021243">
    <property type="entry name" value="DUF2804"/>
</dbReference>
<dbReference type="Pfam" id="PF10974">
    <property type="entry name" value="DUF2804"/>
    <property type="match status" value="1"/>
</dbReference>
<keyword evidence="1" id="KW-0472">Membrane</keyword>
<dbReference type="PANTHER" id="PTHR35868">
    <property type="entry name" value="DUF2804 DOMAIN-CONTAINING PROTEIN-RELATED"/>
    <property type="match status" value="1"/>
</dbReference>
<keyword evidence="3" id="KW-1185">Reference proteome</keyword>
<organism evidence="2 3">
    <name type="scientific">Pseudomonas mangiferae</name>
    <dbReference type="NCBI Taxonomy" id="2593654"/>
    <lineage>
        <taxon>Bacteria</taxon>
        <taxon>Pseudomonadati</taxon>
        <taxon>Pseudomonadota</taxon>
        <taxon>Gammaproteobacteria</taxon>
        <taxon>Pseudomonadales</taxon>
        <taxon>Pseudomonadaceae</taxon>
        <taxon>Pseudomonas</taxon>
    </lineage>
</organism>
<reference evidence="2 3" key="1">
    <citation type="submission" date="2019-07" db="EMBL/GenBank/DDBJ databases">
        <title>Pseudomonas mangiferae sp. nov., isolated from bark of mango tree in Thailand.</title>
        <authorList>
            <person name="Srisuk N."/>
            <person name="Anurat P."/>
        </authorList>
    </citation>
    <scope>NUCLEOTIDE SEQUENCE [LARGE SCALE GENOMIC DNA]</scope>
    <source>
        <strain evidence="2 3">DMKU_BBB3-04</strain>
    </source>
</reference>
<evidence type="ECO:0000256" key="1">
    <source>
        <dbReference type="SAM" id="Phobius"/>
    </source>
</evidence>
<protein>
    <submittedName>
        <fullName evidence="2">DUF2804 domain-containing protein</fullName>
    </submittedName>
</protein>
<evidence type="ECO:0000313" key="3">
    <source>
        <dbReference type="Proteomes" id="UP000315235"/>
    </source>
</evidence>
<keyword evidence="1" id="KW-1133">Transmembrane helix</keyword>
<name>A0A553H1Z4_9PSED</name>
<gene>
    <name evidence="2" type="ORF">FM069_04880</name>
</gene>
<dbReference type="AlphaFoldDB" id="A0A553H1Z4"/>
<dbReference type="OrthoDB" id="9134802at2"/>
<keyword evidence="1" id="KW-0812">Transmembrane</keyword>
<dbReference type="EMBL" id="VJOY01000003">
    <property type="protein sequence ID" value="TRX75775.1"/>
    <property type="molecule type" value="Genomic_DNA"/>
</dbReference>
<evidence type="ECO:0000313" key="2">
    <source>
        <dbReference type="EMBL" id="TRX75775.1"/>
    </source>
</evidence>
<dbReference type="Proteomes" id="UP000315235">
    <property type="component" value="Unassembled WGS sequence"/>
</dbReference>
<proteinExistence type="predicted"/>
<accession>A0A553H1Z4</accession>
<dbReference type="RefSeq" id="WP_143487167.1">
    <property type="nucleotide sequence ID" value="NZ_VJOY01000003.1"/>
</dbReference>
<comment type="caution">
    <text evidence="2">The sequence shown here is derived from an EMBL/GenBank/DDBJ whole genome shotgun (WGS) entry which is preliminary data.</text>
</comment>
<feature type="transmembrane region" description="Helical" evidence="1">
    <location>
        <begin position="60"/>
        <end position="81"/>
    </location>
</feature>
<dbReference type="PANTHER" id="PTHR35868:SF4">
    <property type="entry name" value="DUF2804 DOMAIN-CONTAINING PROTEIN"/>
    <property type="match status" value="1"/>
</dbReference>